<dbReference type="CDD" id="cd00082">
    <property type="entry name" value="HisKA"/>
    <property type="match status" value="1"/>
</dbReference>
<feature type="domain" description="PAC" evidence="17">
    <location>
        <begin position="359"/>
        <end position="411"/>
    </location>
</feature>
<dbReference type="InterPro" id="IPR005467">
    <property type="entry name" value="His_kinase_dom"/>
</dbReference>
<organism evidence="18">
    <name type="scientific">Candidatus Moduliflexus flocculans</name>
    <dbReference type="NCBI Taxonomy" id="1499966"/>
    <lineage>
        <taxon>Bacteria</taxon>
        <taxon>Candidatus Moduliflexota</taxon>
        <taxon>Candidatus Moduliflexia</taxon>
        <taxon>Candidatus Moduliflexales</taxon>
        <taxon>Candidatus Moduliflexaceae</taxon>
    </lineage>
</organism>
<dbReference type="NCBIfam" id="TIGR00229">
    <property type="entry name" value="sensory_box"/>
    <property type="match status" value="3"/>
</dbReference>
<dbReference type="Gene3D" id="1.10.287.130">
    <property type="match status" value="1"/>
</dbReference>
<dbReference type="SUPFAM" id="SSF55781">
    <property type="entry name" value="GAF domain-like"/>
    <property type="match status" value="2"/>
</dbReference>
<dbReference type="InterPro" id="IPR000700">
    <property type="entry name" value="PAS-assoc_C"/>
</dbReference>
<evidence type="ECO:0000259" key="15">
    <source>
        <dbReference type="PROSITE" id="PS50110"/>
    </source>
</evidence>
<keyword evidence="10" id="KW-0472">Membrane</keyword>
<dbReference type="Pfam" id="PF00989">
    <property type="entry name" value="PAS"/>
    <property type="match status" value="1"/>
</dbReference>
<dbReference type="Pfam" id="PF13426">
    <property type="entry name" value="PAS_9"/>
    <property type="match status" value="1"/>
</dbReference>
<evidence type="ECO:0000256" key="3">
    <source>
        <dbReference type="ARBA" id="ARBA00012438"/>
    </source>
</evidence>
<dbReference type="Gene3D" id="3.30.565.10">
    <property type="entry name" value="Histidine kinase-like ATPase, C-terminal domain"/>
    <property type="match status" value="1"/>
</dbReference>
<feature type="domain" description="PAS" evidence="16">
    <location>
        <begin position="1027"/>
        <end position="1063"/>
    </location>
</feature>
<dbReference type="FunFam" id="3.30.565.10:FF:000010">
    <property type="entry name" value="Sensor histidine kinase RcsC"/>
    <property type="match status" value="1"/>
</dbReference>
<keyword evidence="6" id="KW-0547">Nucleotide-binding</keyword>
<dbReference type="InterPro" id="IPR029016">
    <property type="entry name" value="GAF-like_dom_sf"/>
</dbReference>
<dbReference type="STRING" id="1499966.U14_00838"/>
<dbReference type="FunFam" id="1.10.287.130:FF:000038">
    <property type="entry name" value="Sensory transduction histidine kinase"/>
    <property type="match status" value="1"/>
</dbReference>
<dbReference type="InterPro" id="IPR003018">
    <property type="entry name" value="GAF"/>
</dbReference>
<keyword evidence="11" id="KW-0131">Cell cycle</keyword>
<evidence type="ECO:0000256" key="6">
    <source>
        <dbReference type="ARBA" id="ARBA00022741"/>
    </source>
</evidence>
<dbReference type="Proteomes" id="UP000030700">
    <property type="component" value="Unassembled WGS sequence"/>
</dbReference>
<dbReference type="PROSITE" id="PS50110">
    <property type="entry name" value="RESPONSE_REGULATORY"/>
    <property type="match status" value="1"/>
</dbReference>
<dbReference type="InterPro" id="IPR004358">
    <property type="entry name" value="Sig_transdc_His_kin-like_C"/>
</dbReference>
<keyword evidence="8" id="KW-0067">ATP-binding</keyword>
<feature type="domain" description="PAC" evidence="17">
    <location>
        <begin position="231"/>
        <end position="283"/>
    </location>
</feature>
<dbReference type="InterPro" id="IPR001789">
    <property type="entry name" value="Sig_transdc_resp-reg_receiver"/>
</dbReference>
<evidence type="ECO:0000313" key="18">
    <source>
        <dbReference type="EMBL" id="GAK49615.1"/>
    </source>
</evidence>
<dbReference type="Pfam" id="PF02518">
    <property type="entry name" value="HATPase_c"/>
    <property type="match status" value="1"/>
</dbReference>
<dbReference type="CDD" id="cd16922">
    <property type="entry name" value="HATPase_EvgS-ArcB-TorS-like"/>
    <property type="match status" value="1"/>
</dbReference>
<feature type="modified residue" description="4-aspartylphosphate" evidence="12">
    <location>
        <position position="1505"/>
    </location>
</feature>
<feature type="domain" description="PAC" evidence="17">
    <location>
        <begin position="665"/>
        <end position="718"/>
    </location>
</feature>
<dbReference type="PROSITE" id="PS50113">
    <property type="entry name" value="PAC"/>
    <property type="match status" value="3"/>
</dbReference>
<dbReference type="PROSITE" id="PS50109">
    <property type="entry name" value="HIS_KIN"/>
    <property type="match status" value="1"/>
</dbReference>
<dbReference type="SUPFAM" id="SSF55874">
    <property type="entry name" value="ATPase domain of HSP90 chaperone/DNA topoisomerase II/histidine kinase"/>
    <property type="match status" value="1"/>
</dbReference>
<dbReference type="CDD" id="cd17546">
    <property type="entry name" value="REC_hyHK_CKI1_RcsC-like"/>
    <property type="match status" value="1"/>
</dbReference>
<dbReference type="SMART" id="SM00387">
    <property type="entry name" value="HATPase_c"/>
    <property type="match status" value="1"/>
</dbReference>
<dbReference type="GO" id="GO:0005886">
    <property type="term" value="C:plasma membrane"/>
    <property type="evidence" value="ECO:0007669"/>
    <property type="project" value="TreeGrafter"/>
</dbReference>
<evidence type="ECO:0000256" key="2">
    <source>
        <dbReference type="ARBA" id="ARBA00004370"/>
    </source>
</evidence>
<dbReference type="InterPro" id="IPR013656">
    <property type="entry name" value="PAS_4"/>
</dbReference>
<dbReference type="InterPro" id="IPR036890">
    <property type="entry name" value="HATPase_C_sf"/>
</dbReference>
<sequence>MARTTSELLSKNSHFNELFLAMNLVGLERQNEQAFSFLGRPPEWFVALYPEIKVDQAFFPSSQFSMIQDFLLDMNDWWRQPASSAPKPVFCEKVDASGVTHRLKISAIIVRRRQFLLIEHQEQSASASASSPEPPQNIAALKDAEQALERERREKKELSKKFRILEKAIETMPLGVTITDTSRKIFYTNPADAAIHGYRVHELLGQDVAIFAPPDLRRQMTLEEISILKGWIRESINIRKDGTKFPAQLMSELVKDDDGTPLAVITTCEDITERKRAEKALSDERNLLRALIDNIPDLIYVKDRKGRFLLNNQAYAAFVGLTNPNTLREKTIHDVFPEEIALQDEQYDRQVIQAGFSMIEHEETLPAQDHGEHVFLTTRVPLHNERGVVTALVGICHDITTRRQNEKQIAHLNAVLNAIRIVNQLIVRERDRKQLIQTACNHLVKTRGYANAWIALVSEAGRVNFIAQSGLGEKFSTLVKFLRQGKMPPCLKEAIHSQSVHPLMQFTAKDNGVCCLGDWCLETPKIAIKLAYAGKTYGALFVGLPPEISANQEEYALLEEIAGDMGFALYNIEVEEQRQIAEKAAQKNQQWLVATLRNLSEAVVTTNEHGAVTFFNPVAEMLTGWKQEELLGKDMAFRITTGNSEIEETPEPAESQEAQPEITILLGDYSILIAKDGTKIPIEYSGSPIMNEQGQFTGFVMIFKDITERRRAEDALEKSLSLLRSTLESTADGILALNTENGEPMPIFNQKFIDMWQIPEQVMSEAKTDQIIAMIRLRLKEPERFPDILHALRTPDDHLKEDSFELLGGQVVEMFLQPRWIGGKCVGMVLSFHDITEQKRAEHALRYRMTFGNLINTISTYFINLTLENIDQGIQRALQTIGEFTGVDHGYVALTPEYGRATDVIVTHEWWSPRCASQMHATQTLDPKFFNWAKEHIEQDGLLNIPSTKELAGRNLAKTSRDFLGESQSLMIIPLVFSGKLIGMLSFESLHSSRAWPDDIIALLRILAEMLTGAFERKRAGETLEHERKRLFAVLENLPAYIFLRDPRGTIRFANYSFRKRFGDPESPQTQVLLDEREGLWEDSQAYKIFTTKTPQGWEWYHAANNAYYQAYDYPFTDIDGSALVMEFGIEITDRKLMEMALEVERASLAEKVERRTTELSQMNMLLHQEVLERKQAQIELEQAKEAAESASHAKSEFLANMSHELRTPLNAILGYAQILKNATNLNERQMDGLEIIKNSGTHLLNLINEILDLSKIEAGFMELVFTDVHLPEFLKQIAEMIAIRAKQKGINFLYECDSRLAPGVRTDEKRLRQILINLLGNAVKFTEHGSVSLLVRVCDFQEHLTGNLSEQPNTQTIRFEIADTGIGIAQEDLDEIFLPFQQVGTKRHTVEGTGLGLTISQKFVYLMGSRLGVKSVLGEGTTFHFDLKLEVLPDFLPTIKPSYRKVLGYKGKRRTLLVVDDRQENRMLLADMLIPLGFHILEAEDGRQCLDQLRQHHPDATLLDLRMPVMNGVEAMEHIRNDHELKEQIIFAVSASVYEDDRSRSLQAGCQAFLMKPISLEDLLEQLRIHLGLEWVYADTEKEPEQGKEQSSPMVDEASGLPLQECETLLKLASTGRVRPLLQHLETIDPAYHVMVEELRQYAKTFQLQAIIEKLKAMETQYEH</sequence>
<feature type="domain" description="PAS" evidence="16">
    <location>
        <begin position="284"/>
        <end position="355"/>
    </location>
</feature>
<dbReference type="EMBL" id="DF820455">
    <property type="protein sequence ID" value="GAK49615.1"/>
    <property type="molecule type" value="Genomic_DNA"/>
</dbReference>
<dbReference type="InterPro" id="IPR035965">
    <property type="entry name" value="PAS-like_dom_sf"/>
</dbReference>
<dbReference type="SMART" id="SM00388">
    <property type="entry name" value="HisKA"/>
    <property type="match status" value="1"/>
</dbReference>
<evidence type="ECO:0000256" key="12">
    <source>
        <dbReference type="PROSITE-ProRule" id="PRU00169"/>
    </source>
</evidence>
<evidence type="ECO:0000256" key="1">
    <source>
        <dbReference type="ARBA" id="ARBA00000085"/>
    </source>
</evidence>
<keyword evidence="19" id="KW-1185">Reference proteome</keyword>
<evidence type="ECO:0000259" key="17">
    <source>
        <dbReference type="PROSITE" id="PS50113"/>
    </source>
</evidence>
<dbReference type="SUPFAM" id="SSF55785">
    <property type="entry name" value="PYP-like sensor domain (PAS domain)"/>
    <property type="match status" value="5"/>
</dbReference>
<dbReference type="SUPFAM" id="SSF52172">
    <property type="entry name" value="CheY-like"/>
    <property type="match status" value="1"/>
</dbReference>
<feature type="domain" description="PAS" evidence="16">
    <location>
        <begin position="588"/>
        <end position="639"/>
    </location>
</feature>
<feature type="coiled-coil region" evidence="13">
    <location>
        <begin position="138"/>
        <end position="168"/>
    </location>
</feature>
<dbReference type="GO" id="GO:0000155">
    <property type="term" value="F:phosphorelay sensor kinase activity"/>
    <property type="evidence" value="ECO:0007669"/>
    <property type="project" value="InterPro"/>
</dbReference>
<dbReference type="Pfam" id="PF13188">
    <property type="entry name" value="PAS_8"/>
    <property type="match status" value="1"/>
</dbReference>
<dbReference type="SUPFAM" id="SSF47384">
    <property type="entry name" value="Homodimeric domain of signal transducing histidine kinase"/>
    <property type="match status" value="1"/>
</dbReference>
<dbReference type="Pfam" id="PF08448">
    <property type="entry name" value="PAS_4"/>
    <property type="match status" value="1"/>
</dbReference>
<name>A0A0S6VUZ3_9BACT</name>
<dbReference type="SMART" id="SM00448">
    <property type="entry name" value="REC"/>
    <property type="match status" value="1"/>
</dbReference>
<keyword evidence="13" id="KW-0175">Coiled coil</keyword>
<dbReference type="InterPro" id="IPR036097">
    <property type="entry name" value="HisK_dim/P_sf"/>
</dbReference>
<feature type="domain" description="Histidine kinase" evidence="14">
    <location>
        <begin position="1201"/>
        <end position="1432"/>
    </location>
</feature>
<dbReference type="GO" id="GO:0005524">
    <property type="term" value="F:ATP binding"/>
    <property type="evidence" value="ECO:0007669"/>
    <property type="project" value="UniProtKB-KW"/>
</dbReference>
<evidence type="ECO:0000313" key="19">
    <source>
        <dbReference type="Proteomes" id="UP000030700"/>
    </source>
</evidence>
<feature type="domain" description="Response regulatory" evidence="15">
    <location>
        <begin position="1456"/>
        <end position="1572"/>
    </location>
</feature>
<dbReference type="GO" id="GO:0009927">
    <property type="term" value="F:histidine phosphotransfer kinase activity"/>
    <property type="evidence" value="ECO:0007669"/>
    <property type="project" value="TreeGrafter"/>
</dbReference>
<dbReference type="EC" id="2.7.13.3" evidence="3"/>
<dbReference type="Gene3D" id="3.30.450.20">
    <property type="entry name" value="PAS domain"/>
    <property type="match status" value="5"/>
</dbReference>
<evidence type="ECO:0000256" key="5">
    <source>
        <dbReference type="ARBA" id="ARBA00022679"/>
    </source>
</evidence>
<keyword evidence="5" id="KW-0808">Transferase</keyword>
<evidence type="ECO:0000256" key="9">
    <source>
        <dbReference type="ARBA" id="ARBA00023012"/>
    </source>
</evidence>
<dbReference type="InterPro" id="IPR000014">
    <property type="entry name" value="PAS"/>
</dbReference>
<dbReference type="Gene3D" id="3.40.50.2300">
    <property type="match status" value="1"/>
</dbReference>
<dbReference type="InterPro" id="IPR003594">
    <property type="entry name" value="HATPase_dom"/>
</dbReference>
<dbReference type="Gene3D" id="3.30.450.40">
    <property type="match status" value="2"/>
</dbReference>
<feature type="domain" description="PAS" evidence="16">
    <location>
        <begin position="161"/>
        <end position="215"/>
    </location>
</feature>
<dbReference type="PANTHER" id="PTHR43047">
    <property type="entry name" value="TWO-COMPONENT HISTIDINE PROTEIN KINASE"/>
    <property type="match status" value="1"/>
</dbReference>
<comment type="catalytic activity">
    <reaction evidence="1">
        <text>ATP + protein L-histidine = ADP + protein N-phospho-L-histidine.</text>
        <dbReference type="EC" id="2.7.13.3"/>
    </reaction>
</comment>
<feature type="coiled-coil region" evidence="13">
    <location>
        <begin position="1167"/>
        <end position="1194"/>
    </location>
</feature>
<evidence type="ECO:0000256" key="10">
    <source>
        <dbReference type="ARBA" id="ARBA00023136"/>
    </source>
</evidence>
<dbReference type="PANTHER" id="PTHR43047:SF72">
    <property type="entry name" value="OSMOSENSING HISTIDINE PROTEIN KINASE SLN1"/>
    <property type="match status" value="1"/>
</dbReference>
<accession>A0A0S6VUZ3</accession>
<dbReference type="PRINTS" id="PR00344">
    <property type="entry name" value="BCTRLSENSOR"/>
</dbReference>
<evidence type="ECO:0000256" key="7">
    <source>
        <dbReference type="ARBA" id="ARBA00022777"/>
    </source>
</evidence>
<evidence type="ECO:0000256" key="8">
    <source>
        <dbReference type="ARBA" id="ARBA00022840"/>
    </source>
</evidence>
<proteinExistence type="predicted"/>
<dbReference type="SMART" id="SM00065">
    <property type="entry name" value="GAF"/>
    <property type="match status" value="1"/>
</dbReference>
<protein>
    <recommendedName>
        <fullName evidence="3">histidine kinase</fullName>
        <ecNumber evidence="3">2.7.13.3</ecNumber>
    </recommendedName>
</protein>
<keyword evidence="9" id="KW-0902">Two-component regulatory system</keyword>
<dbReference type="GO" id="GO:0006355">
    <property type="term" value="P:regulation of DNA-templated transcription"/>
    <property type="evidence" value="ECO:0007669"/>
    <property type="project" value="InterPro"/>
</dbReference>
<evidence type="ECO:0000259" key="16">
    <source>
        <dbReference type="PROSITE" id="PS50112"/>
    </source>
</evidence>
<dbReference type="PROSITE" id="PS50112">
    <property type="entry name" value="PAS"/>
    <property type="match status" value="4"/>
</dbReference>
<keyword evidence="7 18" id="KW-0418">Kinase</keyword>
<dbReference type="Pfam" id="PF00512">
    <property type="entry name" value="HisKA"/>
    <property type="match status" value="1"/>
</dbReference>
<evidence type="ECO:0000256" key="13">
    <source>
        <dbReference type="SAM" id="Coils"/>
    </source>
</evidence>
<dbReference type="SMART" id="SM00086">
    <property type="entry name" value="PAC"/>
    <property type="match status" value="3"/>
</dbReference>
<keyword evidence="4 12" id="KW-0597">Phosphoprotein</keyword>
<dbReference type="SMART" id="SM00091">
    <property type="entry name" value="PAS"/>
    <property type="match status" value="5"/>
</dbReference>
<dbReference type="InterPro" id="IPR003661">
    <property type="entry name" value="HisK_dim/P_dom"/>
</dbReference>
<dbReference type="InterPro" id="IPR013767">
    <property type="entry name" value="PAS_fold"/>
</dbReference>
<gene>
    <name evidence="18" type="ORF">U14_00838</name>
</gene>
<dbReference type="InterPro" id="IPR001610">
    <property type="entry name" value="PAC"/>
</dbReference>
<comment type="subcellular location">
    <subcellularLocation>
        <location evidence="2">Membrane</location>
    </subcellularLocation>
</comment>
<dbReference type="Pfam" id="PF01590">
    <property type="entry name" value="GAF"/>
    <property type="match status" value="1"/>
</dbReference>
<evidence type="ECO:0000256" key="11">
    <source>
        <dbReference type="ARBA" id="ARBA00023306"/>
    </source>
</evidence>
<evidence type="ECO:0000259" key="14">
    <source>
        <dbReference type="PROSITE" id="PS50109"/>
    </source>
</evidence>
<reference evidence="18" key="1">
    <citation type="journal article" date="2015" name="PeerJ">
        <title>First genomic representation of candidate bacterial phylum KSB3 points to enhanced environmental sensing as a trigger of wastewater bulking.</title>
        <authorList>
            <person name="Sekiguchi Y."/>
            <person name="Ohashi A."/>
            <person name="Parks D.H."/>
            <person name="Yamauchi T."/>
            <person name="Tyson G.W."/>
            <person name="Hugenholtz P."/>
        </authorList>
    </citation>
    <scope>NUCLEOTIDE SEQUENCE [LARGE SCALE GENOMIC DNA]</scope>
</reference>
<dbReference type="CDD" id="cd00130">
    <property type="entry name" value="PAS"/>
    <property type="match status" value="3"/>
</dbReference>
<evidence type="ECO:0000256" key="4">
    <source>
        <dbReference type="ARBA" id="ARBA00022553"/>
    </source>
</evidence>
<dbReference type="HOGENOM" id="CLU_000445_114_15_0"/>
<dbReference type="InterPro" id="IPR011006">
    <property type="entry name" value="CheY-like_superfamily"/>
</dbReference>
<dbReference type="Pfam" id="PF00072">
    <property type="entry name" value="Response_reg"/>
    <property type="match status" value="1"/>
</dbReference>